<dbReference type="InterPro" id="IPR029058">
    <property type="entry name" value="AB_hydrolase_fold"/>
</dbReference>
<keyword evidence="4" id="KW-1003">Cell membrane</keyword>
<keyword evidence="11" id="KW-0325">Glycoprotein</keyword>
<dbReference type="PRINTS" id="PR00724">
    <property type="entry name" value="CRBOXYPTASEC"/>
</dbReference>
<dbReference type="InterPro" id="IPR001563">
    <property type="entry name" value="Peptidase_S10"/>
</dbReference>
<comment type="caution">
    <text evidence="15">The sequence shown here is derived from an EMBL/GenBank/DDBJ whole genome shotgun (WGS) entry which is preliminary data.</text>
</comment>
<dbReference type="EMBL" id="JAWDJX010000029">
    <property type="protein sequence ID" value="KAK3050793.1"/>
    <property type="molecule type" value="Genomic_DNA"/>
</dbReference>
<dbReference type="AlphaFoldDB" id="A0AAJ0DI83"/>
<evidence type="ECO:0000313" key="16">
    <source>
        <dbReference type="Proteomes" id="UP001271007"/>
    </source>
</evidence>
<keyword evidence="5" id="KW-0336">GPI-anchor</keyword>
<keyword evidence="10" id="KW-0843">Virulence</keyword>
<dbReference type="PANTHER" id="PTHR11802:SF189">
    <property type="entry name" value="CARBOXYPEPTIDASE"/>
    <property type="match status" value="1"/>
</dbReference>
<name>A0AAJ0DI83_9PEZI</name>
<evidence type="ECO:0000256" key="6">
    <source>
        <dbReference type="ARBA" id="ARBA00022645"/>
    </source>
</evidence>
<keyword evidence="6 14" id="KW-0121">Carboxypeptidase</keyword>
<comment type="catalytic activity">
    <reaction evidence="1">
        <text>Preferential release of a C-terminal arginine or lysine residue.</text>
        <dbReference type="EC" id="3.4.16.6"/>
    </reaction>
</comment>
<gene>
    <name evidence="15" type="ORF">LTR09_007869</name>
</gene>
<evidence type="ECO:0000256" key="11">
    <source>
        <dbReference type="ARBA" id="ARBA00023180"/>
    </source>
</evidence>
<proteinExistence type="inferred from homology"/>
<sequence>MGQLHITLTWGAADGGQSWNNEVNVLYLDQPNQVGYSYDVPTNITTRVIDQRFFGVDVQHADFSQGVPPQILTFLVGTTGSQKLTHTANSTTHAAVALWHFAQTWFEEFPHYKPKDEQLSLFTESYGGHYGPAIVSHFMKQNALIANGTIPGPGAHYLHLNTLGIVNGCIDEEAQTRAYATFAWNNTYGIKAFTEQQYEHAIYELDRKDGAFDKLRECRRLQRTLDPNDHGHVERVSSYCLLAISEGANATQAVYLNNSGHGWFDVTHPATDSFPPPYAYGFVNQHWVLKALGVPVKHTFVSRAVSENFQATADMARGGLLEDIAYILEHGVRVAMMFGDRDYACNWIGGEEASIRVPWKLQRHFDEAGYTPLVLSPRHSGGLTRQYDNMSFTRVYQAGHMVPSYQPEAAYEIFMRALKGRDIATGTIDLQQVSKSGEEYSTKGPRDTWWMKNDVLPAPASECYTFDLGRCTEEEIGWISDGTAAVTDLIVVGKEERLSHGAMINRKQQPFVEL</sequence>
<dbReference type="InterPro" id="IPR018202">
    <property type="entry name" value="Ser_caboxypep_ser_AS"/>
</dbReference>
<dbReference type="GO" id="GO:0000324">
    <property type="term" value="C:fungal-type vacuole"/>
    <property type="evidence" value="ECO:0007669"/>
    <property type="project" value="TreeGrafter"/>
</dbReference>
<dbReference type="Pfam" id="PF00450">
    <property type="entry name" value="Peptidase_S10"/>
    <property type="match status" value="1"/>
</dbReference>
<comment type="similarity">
    <text evidence="3 14">Belongs to the peptidase S10 family.</text>
</comment>
<keyword evidence="9 14" id="KW-0378">Hydrolase</keyword>
<dbReference type="Gene3D" id="3.40.50.1820">
    <property type="entry name" value="alpha/beta hydrolase"/>
    <property type="match status" value="1"/>
</dbReference>
<protein>
    <recommendedName>
        <fullName evidence="14">Carboxypeptidase</fullName>
        <ecNumber evidence="14">3.4.16.-</ecNumber>
    </recommendedName>
</protein>
<dbReference type="GO" id="GO:0098552">
    <property type="term" value="C:side of membrane"/>
    <property type="evidence" value="ECO:0007669"/>
    <property type="project" value="UniProtKB-KW"/>
</dbReference>
<evidence type="ECO:0000256" key="13">
    <source>
        <dbReference type="ARBA" id="ARBA00037356"/>
    </source>
</evidence>
<organism evidence="15 16">
    <name type="scientific">Extremus antarcticus</name>
    <dbReference type="NCBI Taxonomy" id="702011"/>
    <lineage>
        <taxon>Eukaryota</taxon>
        <taxon>Fungi</taxon>
        <taxon>Dikarya</taxon>
        <taxon>Ascomycota</taxon>
        <taxon>Pezizomycotina</taxon>
        <taxon>Dothideomycetes</taxon>
        <taxon>Dothideomycetidae</taxon>
        <taxon>Mycosphaerellales</taxon>
        <taxon>Extremaceae</taxon>
        <taxon>Extremus</taxon>
    </lineage>
</organism>
<reference evidence="15" key="1">
    <citation type="submission" date="2023-04" db="EMBL/GenBank/DDBJ databases">
        <title>Black Yeasts Isolated from many extreme environments.</title>
        <authorList>
            <person name="Coleine C."/>
            <person name="Stajich J.E."/>
            <person name="Selbmann L."/>
        </authorList>
    </citation>
    <scope>NUCLEOTIDE SEQUENCE</scope>
    <source>
        <strain evidence="15">CCFEE 5312</strain>
    </source>
</reference>
<dbReference type="GO" id="GO:0004185">
    <property type="term" value="F:serine-type carboxypeptidase activity"/>
    <property type="evidence" value="ECO:0007669"/>
    <property type="project" value="UniProtKB-UniRule"/>
</dbReference>
<dbReference type="PANTHER" id="PTHR11802">
    <property type="entry name" value="SERINE PROTEASE FAMILY S10 SERINE CARBOXYPEPTIDASE"/>
    <property type="match status" value="1"/>
</dbReference>
<evidence type="ECO:0000256" key="12">
    <source>
        <dbReference type="ARBA" id="ARBA00023288"/>
    </source>
</evidence>
<dbReference type="SUPFAM" id="SSF53474">
    <property type="entry name" value="alpha/beta-Hydrolases"/>
    <property type="match status" value="1"/>
</dbReference>
<dbReference type="GO" id="GO:0005886">
    <property type="term" value="C:plasma membrane"/>
    <property type="evidence" value="ECO:0007669"/>
    <property type="project" value="UniProtKB-SubCell"/>
</dbReference>
<dbReference type="EC" id="3.4.16.-" evidence="14"/>
<keyword evidence="7 14" id="KW-0645">Protease</keyword>
<evidence type="ECO:0000256" key="4">
    <source>
        <dbReference type="ARBA" id="ARBA00022475"/>
    </source>
</evidence>
<evidence type="ECO:0000256" key="9">
    <source>
        <dbReference type="ARBA" id="ARBA00022801"/>
    </source>
</evidence>
<dbReference type="Proteomes" id="UP001271007">
    <property type="component" value="Unassembled WGS sequence"/>
</dbReference>
<comment type="subcellular location">
    <subcellularLocation>
        <location evidence="2">Cell membrane</location>
        <topology evidence="2">Lipid-anchor</topology>
        <topology evidence="2">GPI-anchor</topology>
    </subcellularLocation>
</comment>
<evidence type="ECO:0000256" key="5">
    <source>
        <dbReference type="ARBA" id="ARBA00022622"/>
    </source>
</evidence>
<dbReference type="GO" id="GO:0006508">
    <property type="term" value="P:proteolysis"/>
    <property type="evidence" value="ECO:0007669"/>
    <property type="project" value="UniProtKB-KW"/>
</dbReference>
<dbReference type="PROSITE" id="PS00131">
    <property type="entry name" value="CARBOXYPEPT_SER_SER"/>
    <property type="match status" value="1"/>
</dbReference>
<keyword evidence="16" id="KW-1185">Reference proteome</keyword>
<accession>A0AAJ0DI83</accession>
<keyword evidence="12" id="KW-0449">Lipoprotein</keyword>
<evidence type="ECO:0000256" key="10">
    <source>
        <dbReference type="ARBA" id="ARBA00023026"/>
    </source>
</evidence>
<evidence type="ECO:0000256" key="7">
    <source>
        <dbReference type="ARBA" id="ARBA00022670"/>
    </source>
</evidence>
<evidence type="ECO:0000256" key="8">
    <source>
        <dbReference type="ARBA" id="ARBA00022729"/>
    </source>
</evidence>
<evidence type="ECO:0000256" key="14">
    <source>
        <dbReference type="RuleBase" id="RU361156"/>
    </source>
</evidence>
<evidence type="ECO:0000256" key="3">
    <source>
        <dbReference type="ARBA" id="ARBA00009431"/>
    </source>
</evidence>
<keyword evidence="5" id="KW-0472">Membrane</keyword>
<evidence type="ECO:0000256" key="2">
    <source>
        <dbReference type="ARBA" id="ARBA00004609"/>
    </source>
</evidence>
<comment type="function">
    <text evidence="13">Extracellular serine carboxypeptidase that contributes to pathogenicity.</text>
</comment>
<evidence type="ECO:0000313" key="15">
    <source>
        <dbReference type="EMBL" id="KAK3050793.1"/>
    </source>
</evidence>
<evidence type="ECO:0000256" key="1">
    <source>
        <dbReference type="ARBA" id="ARBA00001003"/>
    </source>
</evidence>
<keyword evidence="8" id="KW-0732">Signal</keyword>